<name>A0A445LXF8_GLYSO</name>
<dbReference type="Proteomes" id="UP000289340">
    <property type="component" value="Chromosome 1"/>
</dbReference>
<keyword evidence="5" id="KW-0256">Endoplasmic reticulum</keyword>
<dbReference type="PANTHER" id="PTHR12154:SF4">
    <property type="entry name" value="UDP-N-ACETYLGLUCOSAMINE TRANSFERASE SUBUNIT ALG14 HOMOLOG"/>
    <property type="match status" value="1"/>
</dbReference>
<evidence type="ECO:0000313" key="10">
    <source>
        <dbReference type="Proteomes" id="UP000289340"/>
    </source>
</evidence>
<dbReference type="FunFam" id="3.40.50.2000:FF:000182">
    <property type="entry name" value="UDP-N-acetylglucosamine transferase subunit ALG14 isogeny"/>
    <property type="match status" value="1"/>
</dbReference>
<protein>
    <recommendedName>
        <fullName evidence="3">UDP-N-acetylglucosamine transferase subunit ALG14</fullName>
    </recommendedName>
</protein>
<evidence type="ECO:0000313" key="9">
    <source>
        <dbReference type="EMBL" id="RZC27997.1"/>
    </source>
</evidence>
<feature type="transmembrane region" description="Helical" evidence="8">
    <location>
        <begin position="93"/>
        <end position="116"/>
    </location>
</feature>
<feature type="transmembrane region" description="Helical" evidence="8">
    <location>
        <begin position="161"/>
        <end position="186"/>
    </location>
</feature>
<reference evidence="9 10" key="1">
    <citation type="submission" date="2018-09" db="EMBL/GenBank/DDBJ databases">
        <title>A high-quality reference genome of wild soybean provides a powerful tool to mine soybean genomes.</title>
        <authorList>
            <person name="Xie M."/>
            <person name="Chung C.Y.L."/>
            <person name="Li M.-W."/>
            <person name="Wong F.-L."/>
            <person name="Chan T.-F."/>
            <person name="Lam H.-M."/>
        </authorList>
    </citation>
    <scope>NUCLEOTIDE SEQUENCE [LARGE SCALE GENOMIC DNA]</scope>
    <source>
        <strain evidence="10">cv. W05</strain>
        <tissue evidence="9">Hypocotyl of etiolated seedlings</tissue>
    </source>
</reference>
<accession>A0A445LXF8</accession>
<gene>
    <name evidence="9" type="ORF">D0Y65_000161</name>
</gene>
<evidence type="ECO:0000256" key="5">
    <source>
        <dbReference type="ARBA" id="ARBA00022824"/>
    </source>
</evidence>
<proteinExistence type="inferred from homology"/>
<evidence type="ECO:0000256" key="7">
    <source>
        <dbReference type="ARBA" id="ARBA00023136"/>
    </source>
</evidence>
<dbReference type="InterPro" id="IPR013969">
    <property type="entry name" value="Oligosacch_biosynth_Alg14"/>
</dbReference>
<sequence>MGDCMRHTARVLIIGEVSATLKEVIDDIEGGNVSKVIVVDKGDGVDGEMKRNYTDLVNYRHLSIEQRRPTPSYVAFTDSEPLIGDVAMNPTNIVFDGCLLLYLSGIVVPGIVLSIVKDLTLGRGVVAEICEEDDEDVSVALTDILKLPLMDKSNGCSFSSISSIAVFSSAVFVVSLILVRLLYVLYCSSKPLSKRASKPFSTLIILGSGGHTAEMLNLLAVLQKGRFNPRFYIAAATDNMSLQKAQLLENSLAAENATRVTDTAQFMKIYRSREVGQSYITSVWTTFVAMVHALWLMIKIRPEVILCNGPGTCIPLCAIAFIFKVLGIRWSLIFYVESIARVRRLSLRGLLLYKLRMADKLFVQWPQLQRQYPRATYAGRLM</sequence>
<evidence type="ECO:0000256" key="1">
    <source>
        <dbReference type="ARBA" id="ARBA00004389"/>
    </source>
</evidence>
<evidence type="ECO:0000256" key="3">
    <source>
        <dbReference type="ARBA" id="ARBA00017467"/>
    </source>
</evidence>
<dbReference type="PANTHER" id="PTHR12154">
    <property type="entry name" value="GLYCOSYL TRANSFERASE-RELATED"/>
    <property type="match status" value="1"/>
</dbReference>
<keyword evidence="6 8" id="KW-1133">Transmembrane helix</keyword>
<dbReference type="Pfam" id="PF08660">
    <property type="entry name" value="Alg14"/>
    <property type="match status" value="1"/>
</dbReference>
<evidence type="ECO:0000256" key="6">
    <source>
        <dbReference type="ARBA" id="ARBA00022989"/>
    </source>
</evidence>
<organism evidence="9 10">
    <name type="scientific">Glycine soja</name>
    <name type="common">Wild soybean</name>
    <dbReference type="NCBI Taxonomy" id="3848"/>
    <lineage>
        <taxon>Eukaryota</taxon>
        <taxon>Viridiplantae</taxon>
        <taxon>Streptophyta</taxon>
        <taxon>Embryophyta</taxon>
        <taxon>Tracheophyta</taxon>
        <taxon>Spermatophyta</taxon>
        <taxon>Magnoliopsida</taxon>
        <taxon>eudicotyledons</taxon>
        <taxon>Gunneridae</taxon>
        <taxon>Pentapetalae</taxon>
        <taxon>rosids</taxon>
        <taxon>fabids</taxon>
        <taxon>Fabales</taxon>
        <taxon>Fabaceae</taxon>
        <taxon>Papilionoideae</taxon>
        <taxon>50 kb inversion clade</taxon>
        <taxon>NPAAA clade</taxon>
        <taxon>indigoferoid/millettioid clade</taxon>
        <taxon>Phaseoleae</taxon>
        <taxon>Glycine</taxon>
        <taxon>Glycine subgen. Soja</taxon>
    </lineage>
</organism>
<evidence type="ECO:0000256" key="2">
    <source>
        <dbReference type="ARBA" id="ARBA00009731"/>
    </source>
</evidence>
<dbReference type="EMBL" id="QZWG01000001">
    <property type="protein sequence ID" value="RZC27997.1"/>
    <property type="molecule type" value="Genomic_DNA"/>
</dbReference>
<dbReference type="GO" id="GO:0043541">
    <property type="term" value="C:UDP-N-acetylglucosamine transferase complex"/>
    <property type="evidence" value="ECO:0007669"/>
    <property type="project" value="TreeGrafter"/>
</dbReference>
<dbReference type="Gene3D" id="3.40.50.2000">
    <property type="entry name" value="Glycogen Phosphorylase B"/>
    <property type="match status" value="1"/>
</dbReference>
<comment type="subcellular location">
    <subcellularLocation>
        <location evidence="1">Endoplasmic reticulum membrane</location>
        <topology evidence="1">Single-pass membrane protein</topology>
    </subcellularLocation>
</comment>
<evidence type="ECO:0000256" key="4">
    <source>
        <dbReference type="ARBA" id="ARBA00022692"/>
    </source>
</evidence>
<dbReference type="GO" id="GO:0006488">
    <property type="term" value="P:dolichol-linked oligosaccharide biosynthetic process"/>
    <property type="evidence" value="ECO:0007669"/>
    <property type="project" value="InterPro"/>
</dbReference>
<feature type="transmembrane region" description="Helical" evidence="8">
    <location>
        <begin position="318"/>
        <end position="336"/>
    </location>
</feature>
<keyword evidence="9" id="KW-0808">Transferase</keyword>
<keyword evidence="10" id="KW-1185">Reference proteome</keyword>
<comment type="caution">
    <text evidence="9">The sequence shown here is derived from an EMBL/GenBank/DDBJ whole genome shotgun (WGS) entry which is preliminary data.</text>
</comment>
<feature type="transmembrane region" description="Helical" evidence="8">
    <location>
        <begin position="278"/>
        <end position="298"/>
    </location>
</feature>
<keyword evidence="4 8" id="KW-0812">Transmembrane</keyword>
<keyword evidence="7 8" id="KW-0472">Membrane</keyword>
<comment type="similarity">
    <text evidence="2">Belongs to the ALG14 family.</text>
</comment>
<dbReference type="AlphaFoldDB" id="A0A445LXF8"/>
<evidence type="ECO:0000256" key="8">
    <source>
        <dbReference type="SAM" id="Phobius"/>
    </source>
</evidence>
<dbReference type="GO" id="GO:0004577">
    <property type="term" value="F:N-acetylglucosaminyldiphosphodolichol N-acetylglucosaminyltransferase activity"/>
    <property type="evidence" value="ECO:0007669"/>
    <property type="project" value="TreeGrafter"/>
</dbReference>